<keyword evidence="1" id="KW-0175">Coiled coil</keyword>
<accession>A0AAD3HJK6</accession>
<comment type="caution">
    <text evidence="3">The sequence shown here is derived from an EMBL/GenBank/DDBJ whole genome shotgun (WGS) entry which is preliminary data.</text>
</comment>
<reference evidence="3 4" key="1">
    <citation type="journal article" date="2021" name="Sci. Rep.">
        <title>Genome sequencing of the multicellular alga Astrephomene provides insights into convergent evolution of germ-soma differentiation.</title>
        <authorList>
            <person name="Yamashita S."/>
            <person name="Yamamoto K."/>
            <person name="Matsuzaki R."/>
            <person name="Suzuki S."/>
            <person name="Yamaguchi H."/>
            <person name="Hirooka S."/>
            <person name="Minakuchi Y."/>
            <person name="Miyagishima S."/>
            <person name="Kawachi M."/>
            <person name="Toyoda A."/>
            <person name="Nozaki H."/>
        </authorList>
    </citation>
    <scope>NUCLEOTIDE SEQUENCE [LARGE SCALE GENOMIC DNA]</scope>
    <source>
        <strain evidence="3 4">NIES-4017</strain>
    </source>
</reference>
<evidence type="ECO:0008006" key="5">
    <source>
        <dbReference type="Google" id="ProtNLM"/>
    </source>
</evidence>
<dbReference type="EMBL" id="BMAR01000003">
    <property type="protein sequence ID" value="GFR42725.1"/>
    <property type="molecule type" value="Genomic_DNA"/>
</dbReference>
<feature type="region of interest" description="Disordered" evidence="2">
    <location>
        <begin position="395"/>
        <end position="655"/>
    </location>
</feature>
<evidence type="ECO:0000313" key="3">
    <source>
        <dbReference type="EMBL" id="GFR42725.1"/>
    </source>
</evidence>
<feature type="compositionally biased region" description="Low complexity" evidence="2">
    <location>
        <begin position="548"/>
        <end position="561"/>
    </location>
</feature>
<organism evidence="3 4">
    <name type="scientific">Astrephomene gubernaculifera</name>
    <dbReference type="NCBI Taxonomy" id="47775"/>
    <lineage>
        <taxon>Eukaryota</taxon>
        <taxon>Viridiplantae</taxon>
        <taxon>Chlorophyta</taxon>
        <taxon>core chlorophytes</taxon>
        <taxon>Chlorophyceae</taxon>
        <taxon>CS clade</taxon>
        <taxon>Chlamydomonadales</taxon>
        <taxon>Astrephomenaceae</taxon>
        <taxon>Astrephomene</taxon>
    </lineage>
</organism>
<keyword evidence="4" id="KW-1185">Reference proteome</keyword>
<evidence type="ECO:0000256" key="2">
    <source>
        <dbReference type="SAM" id="MobiDB-lite"/>
    </source>
</evidence>
<evidence type="ECO:0000256" key="1">
    <source>
        <dbReference type="SAM" id="Coils"/>
    </source>
</evidence>
<evidence type="ECO:0000313" key="4">
    <source>
        <dbReference type="Proteomes" id="UP001054857"/>
    </source>
</evidence>
<proteinExistence type="predicted"/>
<dbReference type="AlphaFoldDB" id="A0AAD3HJK6"/>
<feature type="region of interest" description="Disordered" evidence="2">
    <location>
        <begin position="40"/>
        <end position="59"/>
    </location>
</feature>
<feature type="compositionally biased region" description="Polar residues" evidence="2">
    <location>
        <begin position="40"/>
        <end position="53"/>
    </location>
</feature>
<dbReference type="Proteomes" id="UP001054857">
    <property type="component" value="Unassembled WGS sequence"/>
</dbReference>
<protein>
    <recommendedName>
        <fullName evidence="5">Lebercilin domain-containing protein</fullName>
    </recommendedName>
</protein>
<feature type="coiled-coil region" evidence="1">
    <location>
        <begin position="195"/>
        <end position="278"/>
    </location>
</feature>
<feature type="compositionally biased region" description="Low complexity" evidence="2">
    <location>
        <begin position="319"/>
        <end position="333"/>
    </location>
</feature>
<gene>
    <name evidence="3" type="ORF">Agub_g3643</name>
</gene>
<name>A0AAD3HJK6_9CHLO</name>
<feature type="coiled-coil region" evidence="1">
    <location>
        <begin position="80"/>
        <end position="114"/>
    </location>
</feature>
<feature type="compositionally biased region" description="Low complexity" evidence="2">
    <location>
        <begin position="427"/>
        <end position="445"/>
    </location>
</feature>
<feature type="region of interest" description="Disordered" evidence="2">
    <location>
        <begin position="296"/>
        <end position="339"/>
    </location>
</feature>
<sequence>MGTLESAISVDVAAAEADAPSMLPVDPRANVVSPLRPSSTLLAYQPNGSSSPKTPAKMGKSQHLAQIRSLGLLHDLQEYISSVESLAAEQKRELEKVREEKRDMEKYLARSEAHPERSANVVDYSGSEVADLPPRMRALVEDNRGLREMIKKYKYRTQSLEHQASQQQSQVLALAEANERLKQSLAECSRTPAEVEREEALKRQLELKTRQLENLEHSLGVLRAKVDTDSKLYRQNLAAAAREKDALKRQLVAANKALEDREKELRALNVELRKARRGAPPTRAGVAAGIYLPPGTTGAGAEDDDGSAAAAAAGGGGSPAADRAAGPTAAAPRDSPRRDVPEERIRIMLLVVRDEIQVQVPVPVEVPVYIHVPVPAAAVSQPQLLPPPLVLPTVREEEEEDGQQQQPQAEVSEAFSEQAALVSEQGPSAAESSAAPEAEPAAAPAGFGVPDSLAMQLDSEAAPEPSSMEMDAEPEPVSEPTFAGIEPATDTETDPGAVSVLPESTSEVALGAAAPGDSAGDGGAEDTAEGAGQPPEPEQQPPLGGGEATEALEGEASAASMGAGGGGSPHTHSSAPLPVPYSRVAARAMATRVGSMSTKQPHPPQGGSGGTTGGPAAAHRKASNASSLGSGGNGSGKSASLKGGAGSTSRRQMQA</sequence>